<name>M6YBT3_9LEPT</name>
<evidence type="ECO:0000313" key="2">
    <source>
        <dbReference type="EMBL" id="EMO87084.1"/>
    </source>
</evidence>
<gene>
    <name evidence="2" type="ORF">LEP1GSC024_0890</name>
</gene>
<evidence type="ECO:0000313" key="3">
    <source>
        <dbReference type="Proteomes" id="UP000012138"/>
    </source>
</evidence>
<keyword evidence="1" id="KW-0472">Membrane</keyword>
<sequence length="40" mass="4681">MIQQATSDNVNYVQKKNICSFFNISRIILILIFSILLFCK</sequence>
<evidence type="ECO:0000256" key="1">
    <source>
        <dbReference type="SAM" id="Phobius"/>
    </source>
</evidence>
<dbReference type="EMBL" id="AKXB02000166">
    <property type="protein sequence ID" value="EMO87084.1"/>
    <property type="molecule type" value="Genomic_DNA"/>
</dbReference>
<keyword evidence="1" id="KW-0812">Transmembrane</keyword>
<dbReference type="Proteomes" id="UP000012138">
    <property type="component" value="Unassembled WGS sequence"/>
</dbReference>
<accession>M6YBT3</accession>
<dbReference type="AlphaFoldDB" id="M6YBT3"/>
<comment type="caution">
    <text evidence="2">The sequence shown here is derived from an EMBL/GenBank/DDBJ whole genome shotgun (WGS) entry which is preliminary data.</text>
</comment>
<keyword evidence="1" id="KW-1133">Transmembrane helix</keyword>
<protein>
    <submittedName>
        <fullName evidence="2">Uncharacterized protein</fullName>
    </submittedName>
</protein>
<feature type="transmembrane region" description="Helical" evidence="1">
    <location>
        <begin position="20"/>
        <end position="39"/>
    </location>
</feature>
<proteinExistence type="predicted"/>
<organism evidence="2 3">
    <name type="scientific">Leptospira noguchii str. 2001034031</name>
    <dbReference type="NCBI Taxonomy" id="1193053"/>
    <lineage>
        <taxon>Bacteria</taxon>
        <taxon>Pseudomonadati</taxon>
        <taxon>Spirochaetota</taxon>
        <taxon>Spirochaetia</taxon>
        <taxon>Leptospirales</taxon>
        <taxon>Leptospiraceae</taxon>
        <taxon>Leptospira</taxon>
    </lineage>
</organism>
<reference evidence="2 3" key="1">
    <citation type="submission" date="2013-01" db="EMBL/GenBank/DDBJ databases">
        <authorList>
            <person name="Harkins D.M."/>
            <person name="Durkin A.S."/>
            <person name="Brinkac L.M."/>
            <person name="Haft D.H."/>
            <person name="Selengut J.D."/>
            <person name="Sanka R."/>
            <person name="DePew J."/>
            <person name="Purushe J."/>
            <person name="Whelen A.C."/>
            <person name="Vinetz J.M."/>
            <person name="Sutton G.G."/>
            <person name="Nierman W.C."/>
            <person name="Fouts D.E."/>
        </authorList>
    </citation>
    <scope>NUCLEOTIDE SEQUENCE [LARGE SCALE GENOMIC DNA]</scope>
    <source>
        <strain evidence="2 3">2001034031</strain>
    </source>
</reference>